<feature type="region of interest" description="Disordered" evidence="4">
    <location>
        <begin position="679"/>
        <end position="807"/>
    </location>
</feature>
<dbReference type="Proteomes" id="UP001341281">
    <property type="component" value="Chromosome 04"/>
</dbReference>
<feature type="region of interest" description="Disordered" evidence="4">
    <location>
        <begin position="1428"/>
        <end position="1466"/>
    </location>
</feature>
<keyword evidence="1" id="KW-0677">Repeat</keyword>
<evidence type="ECO:0000256" key="4">
    <source>
        <dbReference type="SAM" id="MobiDB-lite"/>
    </source>
</evidence>
<evidence type="ECO:0008006" key="7">
    <source>
        <dbReference type="Google" id="ProtNLM"/>
    </source>
</evidence>
<dbReference type="Gene3D" id="1.25.40.10">
    <property type="entry name" value="Tetratricopeptide repeat domain"/>
    <property type="match status" value="3"/>
</dbReference>
<evidence type="ECO:0000256" key="2">
    <source>
        <dbReference type="ARBA" id="ARBA00022946"/>
    </source>
</evidence>
<evidence type="ECO:0000256" key="3">
    <source>
        <dbReference type="PROSITE-ProRule" id="PRU00708"/>
    </source>
</evidence>
<dbReference type="PANTHER" id="PTHR47913">
    <property type="entry name" value="OS01G0167750 PROTEIN"/>
    <property type="match status" value="1"/>
</dbReference>
<evidence type="ECO:0000313" key="5">
    <source>
        <dbReference type="EMBL" id="WVZ72428.1"/>
    </source>
</evidence>
<dbReference type="PROSITE" id="PS51375">
    <property type="entry name" value="PPR"/>
    <property type="match status" value="2"/>
</dbReference>
<sequence>MPPPAAPTTGRVALYLRRARLIDSVRLRLRSSPHSSPPPPDDPVVALHAIRAAPTPSSALSLFRALPSPPPLPLYQALASRLASLAAVPDLRALLASFPLPAPPLARLRLFAAAGDRASVLEAFGSLPASARRPAEAHNVVIELHARGGDHGAAVEAFRGMVREGALPNARTYTVVIAHLASAGFVDQALDVFRLLPSLRVRRTTRQYNVLAEALAPERRFDDLRWLVREMAAVDGVMPGPQMRAAIAAMREAGHVDGTEDFVEELSPNARIGYAVDDLEGEGGSDGEEDGEGEVNGGDNDRGNEAKQTLKPWLDPRELARALDGWDPREVAELEAAGLVWTPRLVCKLLRAFKTAETAWEFFCWVACRPGGFAHDRHTVARMVAILARAGHVELVERLLAKVRADGIILPFATVRLVIDFYGLSKKADAAARVFRDAESICGPVSRPNLALLCSSLLRTMSKCRRGLDAMDLLEEMMARGVLPDLQTFSGLMEHLAGAGDLGGVHRLLGLVRQCELQPDGYMYSVLIGAYCKRERAALALRVFDEMRAAGVAPDAPTKSLLVKSLWREEKLREAALVEERCEDMASGLPEASPGHVWTASAADLKKVLDIYSGCFAQPAAQAGTGDRYALAQIGLDRGSSRRCRRLPRPYTAGRREATPLFSDRYALAQIGLDRGSSRRCRRLPRPYTAGRREATPLHASSCATAPPPAARPSSSLALPAHHGATAAGRSPVPPAKLAHPTRTPLRTQGRPPQAPYANFPPRAWATSLAEATSRSSATAPPVSSVRAAQQRRRELQLGTRSRSCAGRRRDLGVDERWVRSGDAGVLGGGNDSGGWLRFSRFVLKALSKGHYVQEVNTEQVTSLSLIQRQYFEQKRRQQQGPELHNQNVIAGGQAQASNDQEPRSLDVLNINNLATPKNNHGESANADGATPQLDCTLSDSSPIVTLKKITSSRNSNIKETGSQPRLSLPFGHQDVAAAVRSHEEPLGCRISPSINYSTRKQNQNLELQSEMSLIDLVSYEGSKNNSTAQPVREPHVSFSVKGLGHIKMETPPHSPMPIKRVLPLPPKAMRFTHKAKRSISFDVTKALDPMNSINMLKERRPLAKMDNILDESGYERRKPFNCYFMDSFENHNANLYLEDEDIFSEPQTEKDWQSKYSRSDGSLADENSDRLWRIDKFDSEDHFPTQRGEHFDTSDYGFKDTYSPERRNPTRCSTRFEDVDLGHIKMETPPHSPRPIKRVLPLPPKAMQFTHKAKRSIPFDITKALDSINSINMLKERRSPAKMDGIDEPGYERRKRFNCNFTDSFENHNANFCLEDGDMFYEPQAEKDWQSKHCRSNGNLADEKNTDRLWRIDKFDSEDHFPTRRGEHSDTNDCGFVDNYSPERRNPTRCSTIFENTGMLSPHDLLSGHSLMDGDEGTELFEWERHPPSAKMPNLNSTSGPSVQAIDRVDDSEKRKSPTSEESCSSAVGQSCTLDVCVMWGLKYECRRGGKEQSKVVSDVAQGRAEAACSEVRLIQG</sequence>
<gene>
    <name evidence="5" type="ORF">U9M48_020892</name>
</gene>
<feature type="compositionally biased region" description="Polar residues" evidence="4">
    <location>
        <begin position="770"/>
        <end position="779"/>
    </location>
</feature>
<dbReference type="Pfam" id="PF13041">
    <property type="entry name" value="PPR_2"/>
    <property type="match status" value="1"/>
</dbReference>
<dbReference type="InterPro" id="IPR044175">
    <property type="entry name" value="At5g66631-like"/>
</dbReference>
<organism evidence="5 6">
    <name type="scientific">Paspalum notatum var. saurae</name>
    <dbReference type="NCBI Taxonomy" id="547442"/>
    <lineage>
        <taxon>Eukaryota</taxon>
        <taxon>Viridiplantae</taxon>
        <taxon>Streptophyta</taxon>
        <taxon>Embryophyta</taxon>
        <taxon>Tracheophyta</taxon>
        <taxon>Spermatophyta</taxon>
        <taxon>Magnoliopsida</taxon>
        <taxon>Liliopsida</taxon>
        <taxon>Poales</taxon>
        <taxon>Poaceae</taxon>
        <taxon>PACMAD clade</taxon>
        <taxon>Panicoideae</taxon>
        <taxon>Andropogonodae</taxon>
        <taxon>Paspaleae</taxon>
        <taxon>Paspalinae</taxon>
        <taxon>Paspalum</taxon>
    </lineage>
</organism>
<feature type="compositionally biased region" description="Polar residues" evidence="4">
    <location>
        <begin position="914"/>
        <end position="923"/>
    </location>
</feature>
<feature type="repeat" description="PPR" evidence="3">
    <location>
        <begin position="520"/>
        <end position="554"/>
    </location>
</feature>
<dbReference type="InterPro" id="IPR011990">
    <property type="entry name" value="TPR-like_helical_dom_sf"/>
</dbReference>
<protein>
    <recommendedName>
        <fullName evidence="7">Pentatricopeptide repeat-containing protein</fullName>
    </recommendedName>
</protein>
<feature type="region of interest" description="Disordered" evidence="4">
    <location>
        <begin position="1184"/>
        <end position="1212"/>
    </location>
</feature>
<feature type="compositionally biased region" description="Low complexity" evidence="4">
    <location>
        <begin position="712"/>
        <end position="721"/>
    </location>
</feature>
<feature type="repeat" description="PPR" evidence="3">
    <location>
        <begin position="450"/>
        <end position="484"/>
    </location>
</feature>
<dbReference type="Pfam" id="PF01535">
    <property type="entry name" value="PPR"/>
    <property type="match status" value="2"/>
</dbReference>
<evidence type="ECO:0000313" key="6">
    <source>
        <dbReference type="Proteomes" id="UP001341281"/>
    </source>
</evidence>
<dbReference type="EMBL" id="CP144748">
    <property type="protein sequence ID" value="WVZ72428.1"/>
    <property type="molecule type" value="Genomic_DNA"/>
</dbReference>
<proteinExistence type="predicted"/>
<feature type="compositionally biased region" description="Basic and acidic residues" evidence="4">
    <location>
        <begin position="1448"/>
        <end position="1460"/>
    </location>
</feature>
<feature type="region of interest" description="Disordered" evidence="4">
    <location>
        <begin position="914"/>
        <end position="933"/>
    </location>
</feature>
<feature type="compositionally biased region" description="Acidic residues" evidence="4">
    <location>
        <begin position="277"/>
        <end position="293"/>
    </location>
</feature>
<keyword evidence="6" id="KW-1185">Reference proteome</keyword>
<dbReference type="PANTHER" id="PTHR47913:SF1">
    <property type="entry name" value="OS01G0167750 PROTEIN"/>
    <property type="match status" value="1"/>
</dbReference>
<reference evidence="5 6" key="1">
    <citation type="submission" date="2024-02" db="EMBL/GenBank/DDBJ databases">
        <title>High-quality chromosome-scale genome assembly of Pensacola bahiagrass (Paspalum notatum Flugge var. saurae).</title>
        <authorList>
            <person name="Vega J.M."/>
            <person name="Podio M."/>
            <person name="Orjuela J."/>
            <person name="Siena L.A."/>
            <person name="Pessino S.C."/>
            <person name="Combes M.C."/>
            <person name="Mariac C."/>
            <person name="Albertini E."/>
            <person name="Pupilli F."/>
            <person name="Ortiz J.P.A."/>
            <person name="Leblanc O."/>
        </authorList>
    </citation>
    <scope>NUCLEOTIDE SEQUENCE [LARGE SCALE GENOMIC DNA]</scope>
    <source>
        <strain evidence="5">R1</strain>
        <tissue evidence="5">Leaf</tissue>
    </source>
</reference>
<keyword evidence="2" id="KW-0809">Transit peptide</keyword>
<evidence type="ECO:0000256" key="1">
    <source>
        <dbReference type="ARBA" id="ARBA00022737"/>
    </source>
</evidence>
<feature type="compositionally biased region" description="Basic and acidic residues" evidence="4">
    <location>
        <begin position="1184"/>
        <end position="1194"/>
    </location>
</feature>
<accession>A0AAQ3TF72</accession>
<dbReference type="NCBIfam" id="TIGR00756">
    <property type="entry name" value="PPR"/>
    <property type="match status" value="2"/>
</dbReference>
<feature type="region of interest" description="Disordered" evidence="4">
    <location>
        <begin position="277"/>
        <end position="310"/>
    </location>
</feature>
<dbReference type="InterPro" id="IPR002885">
    <property type="entry name" value="PPR_rpt"/>
</dbReference>
<name>A0AAQ3TF72_PASNO</name>
<feature type="compositionally biased region" description="Basic and acidic residues" evidence="4">
    <location>
        <begin position="1203"/>
        <end position="1212"/>
    </location>
</feature>